<evidence type="ECO:0000256" key="1">
    <source>
        <dbReference type="SAM" id="MobiDB-lite"/>
    </source>
</evidence>
<feature type="domain" description="Methyltransferase type 12" evidence="2">
    <location>
        <begin position="42"/>
        <end position="158"/>
    </location>
</feature>
<keyword evidence="4" id="KW-1185">Reference proteome</keyword>
<dbReference type="CDD" id="cd02440">
    <property type="entry name" value="AdoMet_MTases"/>
    <property type="match status" value="1"/>
</dbReference>
<organism evidence="3 4">
    <name type="scientific">Halopenitus persicus</name>
    <dbReference type="NCBI Taxonomy" id="1048396"/>
    <lineage>
        <taxon>Archaea</taxon>
        <taxon>Methanobacteriati</taxon>
        <taxon>Methanobacteriota</taxon>
        <taxon>Stenosarchaea group</taxon>
        <taxon>Halobacteria</taxon>
        <taxon>Halobacteriales</taxon>
        <taxon>Haloferacaceae</taxon>
        <taxon>Halopenitus</taxon>
    </lineage>
</organism>
<proteinExistence type="predicted"/>
<dbReference type="GO" id="GO:0008168">
    <property type="term" value="F:methyltransferase activity"/>
    <property type="evidence" value="ECO:0007669"/>
    <property type="project" value="UniProtKB-KW"/>
</dbReference>
<dbReference type="InterPro" id="IPR013217">
    <property type="entry name" value="Methyltransf_12"/>
</dbReference>
<dbReference type="InterPro" id="IPR029063">
    <property type="entry name" value="SAM-dependent_MTases_sf"/>
</dbReference>
<keyword evidence="3" id="KW-0808">Transferase</keyword>
<dbReference type="Pfam" id="PF08242">
    <property type="entry name" value="Methyltransf_12"/>
    <property type="match status" value="1"/>
</dbReference>
<accession>A0A1H3FGI5</accession>
<evidence type="ECO:0000313" key="3">
    <source>
        <dbReference type="EMBL" id="SDX89229.1"/>
    </source>
</evidence>
<dbReference type="EMBL" id="FNPC01000002">
    <property type="protein sequence ID" value="SDX89229.1"/>
    <property type="molecule type" value="Genomic_DNA"/>
</dbReference>
<gene>
    <name evidence="3" type="ORF">SAMN05216564_10211</name>
</gene>
<protein>
    <submittedName>
        <fullName evidence="3">Methyltransferase domain-containing protein</fullName>
    </submittedName>
</protein>
<dbReference type="GO" id="GO:0032259">
    <property type="term" value="P:methylation"/>
    <property type="evidence" value="ECO:0007669"/>
    <property type="project" value="UniProtKB-KW"/>
</dbReference>
<dbReference type="SUPFAM" id="SSF53335">
    <property type="entry name" value="S-adenosyl-L-methionine-dependent methyltransferases"/>
    <property type="match status" value="1"/>
</dbReference>
<sequence>MSDPDYLTAKRTVDDRALNARVFDAFVTALREAAADGPVSVLDVGAGTGTMVVRLAERGVLPSRVTYRMVDRDPAHVAAARTHVPERLAAAGYRIEADEEGIVATRDGDRLTVRFEAADAFAIDASADVCIAMAVLDLMDPSPALEGLTSHLVPGGVLYAPIVFDGGTGFLPAHPDDPAIERAYHRHMAEVRDGGGPRVGRRLPSTASDVGGEVVDVGGSTQVIRPRNGSYPAREDVVLSRLLETVTEAVREVPDGAVTPETIDEWLAVRRDQLDRARLSFVAHNLDVLVRT</sequence>
<name>A0A1H3FGI5_9EURY</name>
<evidence type="ECO:0000313" key="4">
    <source>
        <dbReference type="Proteomes" id="UP000199079"/>
    </source>
</evidence>
<keyword evidence="3" id="KW-0489">Methyltransferase</keyword>
<evidence type="ECO:0000259" key="2">
    <source>
        <dbReference type="Pfam" id="PF08242"/>
    </source>
</evidence>
<feature type="region of interest" description="Disordered" evidence="1">
    <location>
        <begin position="191"/>
        <end position="211"/>
    </location>
</feature>
<dbReference type="RefSeq" id="WP_092731218.1">
    <property type="nucleotide sequence ID" value="NZ_FNPC01000002.1"/>
</dbReference>
<dbReference type="Gene3D" id="3.40.50.150">
    <property type="entry name" value="Vaccinia Virus protein VP39"/>
    <property type="match status" value="1"/>
</dbReference>
<dbReference type="AlphaFoldDB" id="A0A1H3FGI5"/>
<dbReference type="OrthoDB" id="338984at2157"/>
<dbReference type="Proteomes" id="UP000199079">
    <property type="component" value="Unassembled WGS sequence"/>
</dbReference>
<reference evidence="4" key="1">
    <citation type="submission" date="2016-10" db="EMBL/GenBank/DDBJ databases">
        <authorList>
            <person name="Varghese N."/>
            <person name="Submissions S."/>
        </authorList>
    </citation>
    <scope>NUCLEOTIDE SEQUENCE [LARGE SCALE GENOMIC DNA]</scope>
    <source>
        <strain evidence="4">DC30,IBRC 10041,KCTC 4046</strain>
    </source>
</reference>